<dbReference type="EMBL" id="OBEJ01000002">
    <property type="protein sequence ID" value="SNZ12430.1"/>
    <property type="molecule type" value="Genomic_DNA"/>
</dbReference>
<dbReference type="RefSeq" id="WP_097008665.1">
    <property type="nucleotide sequence ID" value="NZ_OBEJ01000002.1"/>
</dbReference>
<dbReference type="SUPFAM" id="SSF117916">
    <property type="entry name" value="Fe-S cluster assembly (FSCA) domain-like"/>
    <property type="match status" value="1"/>
</dbReference>
<evidence type="ECO:0000313" key="3">
    <source>
        <dbReference type="EMBL" id="SNZ12430.1"/>
    </source>
</evidence>
<gene>
    <name evidence="3" type="ORF">SAMN06269185_1726</name>
</gene>
<proteinExistence type="predicted"/>
<evidence type="ECO:0000313" key="4">
    <source>
        <dbReference type="Proteomes" id="UP000219453"/>
    </source>
</evidence>
<dbReference type="GO" id="GO:0051536">
    <property type="term" value="F:iron-sulfur cluster binding"/>
    <property type="evidence" value="ECO:0007669"/>
    <property type="project" value="InterPro"/>
</dbReference>
<dbReference type="InterPro" id="IPR001075">
    <property type="entry name" value="NIF_FeS_clus_asmbl_NifU_C"/>
</dbReference>
<feature type="compositionally biased region" description="Basic and acidic residues" evidence="1">
    <location>
        <begin position="112"/>
        <end position="126"/>
    </location>
</feature>
<dbReference type="GO" id="GO:0016226">
    <property type="term" value="P:iron-sulfur cluster assembly"/>
    <property type="evidence" value="ECO:0007669"/>
    <property type="project" value="InterPro"/>
</dbReference>
<dbReference type="InterPro" id="IPR034904">
    <property type="entry name" value="FSCA_dom_sf"/>
</dbReference>
<evidence type="ECO:0000259" key="2">
    <source>
        <dbReference type="Pfam" id="PF01106"/>
    </source>
</evidence>
<sequence length="126" mass="13361">MSTDASEDAPDDAGDGEETLAEEIETWLVKQMPIIQMHGGTSNVRKADPETGEVVVELGGGCAGCDVADITAGNIEADLIKKYPEVSEVTVRVPESGDSFGVDQKESVMGVDRTEGGRGDFKDGRW</sequence>
<dbReference type="GO" id="GO:0005506">
    <property type="term" value="F:iron ion binding"/>
    <property type="evidence" value="ECO:0007669"/>
    <property type="project" value="InterPro"/>
</dbReference>
<dbReference type="AlphaFoldDB" id="A0A285NSE1"/>
<dbReference type="Gene3D" id="3.30.300.130">
    <property type="entry name" value="Fe-S cluster assembly (FSCA)"/>
    <property type="match status" value="1"/>
</dbReference>
<name>A0A285NSE1_NATPI</name>
<organism evidence="3 4">
    <name type="scientific">Natronoarchaeum philippinense</name>
    <dbReference type="NCBI Taxonomy" id="558529"/>
    <lineage>
        <taxon>Archaea</taxon>
        <taxon>Methanobacteriati</taxon>
        <taxon>Methanobacteriota</taxon>
        <taxon>Stenosarchaea group</taxon>
        <taxon>Halobacteria</taxon>
        <taxon>Halobacteriales</taxon>
        <taxon>Natronoarchaeaceae</taxon>
    </lineage>
</organism>
<accession>A0A285NSE1</accession>
<dbReference type="Proteomes" id="UP000219453">
    <property type="component" value="Unassembled WGS sequence"/>
</dbReference>
<keyword evidence="4" id="KW-1185">Reference proteome</keyword>
<reference evidence="3 4" key="1">
    <citation type="submission" date="2017-09" db="EMBL/GenBank/DDBJ databases">
        <authorList>
            <person name="Ehlers B."/>
            <person name="Leendertz F.H."/>
        </authorList>
    </citation>
    <scope>NUCLEOTIDE SEQUENCE [LARGE SCALE GENOMIC DNA]</scope>
    <source>
        <strain evidence="3 4">DSM 27208</strain>
    </source>
</reference>
<feature type="region of interest" description="Disordered" evidence="1">
    <location>
        <begin position="96"/>
        <end position="126"/>
    </location>
</feature>
<dbReference type="OrthoDB" id="161232at2157"/>
<feature type="domain" description="NIF system FeS cluster assembly NifU C-terminal" evidence="2">
    <location>
        <begin position="32"/>
        <end position="89"/>
    </location>
</feature>
<protein>
    <submittedName>
        <fullName evidence="3">Fe-S cluster biogenesis protein NfuA, 4Fe-4S-binding domain</fullName>
    </submittedName>
</protein>
<feature type="region of interest" description="Disordered" evidence="1">
    <location>
        <begin position="1"/>
        <end position="21"/>
    </location>
</feature>
<evidence type="ECO:0000256" key="1">
    <source>
        <dbReference type="SAM" id="MobiDB-lite"/>
    </source>
</evidence>
<dbReference type="Pfam" id="PF01106">
    <property type="entry name" value="NifU"/>
    <property type="match status" value="1"/>
</dbReference>